<accession>A0A8J2YSR2</accession>
<dbReference type="GO" id="GO:0016811">
    <property type="term" value="F:hydrolase activity, acting on carbon-nitrogen (but not peptide) bonds, in linear amides"/>
    <property type="evidence" value="ECO:0007669"/>
    <property type="project" value="InterPro"/>
</dbReference>
<dbReference type="AlphaFoldDB" id="A0A8J2YSR2"/>
<dbReference type="GO" id="GO:0005829">
    <property type="term" value="C:cytosol"/>
    <property type="evidence" value="ECO:0007669"/>
    <property type="project" value="TreeGrafter"/>
</dbReference>
<dbReference type="Gene3D" id="2.30.40.10">
    <property type="entry name" value="Urease, subunit C, domain 1"/>
    <property type="match status" value="1"/>
</dbReference>
<dbReference type="Proteomes" id="UP000646365">
    <property type="component" value="Unassembled WGS sequence"/>
</dbReference>
<dbReference type="InterPro" id="IPR050378">
    <property type="entry name" value="Metallo-dep_Hydrolases_sf"/>
</dbReference>
<protein>
    <submittedName>
        <fullName evidence="2">Aminoacylase</fullName>
    </submittedName>
</protein>
<evidence type="ECO:0000313" key="3">
    <source>
        <dbReference type="Proteomes" id="UP000646365"/>
    </source>
</evidence>
<feature type="domain" description="Amidohydrolase 3" evidence="1">
    <location>
        <begin position="371"/>
        <end position="515"/>
    </location>
</feature>
<comment type="caution">
    <text evidence="2">The sequence shown here is derived from an EMBL/GenBank/DDBJ whole genome shotgun (WGS) entry which is preliminary data.</text>
</comment>
<dbReference type="Pfam" id="PF07969">
    <property type="entry name" value="Amidohydro_3"/>
    <property type="match status" value="2"/>
</dbReference>
<dbReference type="SUPFAM" id="SSF51556">
    <property type="entry name" value="Metallo-dependent hydrolases"/>
    <property type="match status" value="1"/>
</dbReference>
<dbReference type="InterPro" id="IPR023100">
    <property type="entry name" value="D-aminoacylase_insert_dom_sf"/>
</dbReference>
<dbReference type="RefSeq" id="WP_189044058.1">
    <property type="nucleotide sequence ID" value="NZ_BMJQ01000003.1"/>
</dbReference>
<proteinExistence type="predicted"/>
<dbReference type="PANTHER" id="PTHR11647:SF1">
    <property type="entry name" value="COLLAPSIN RESPONSE MEDIATOR PROTEIN"/>
    <property type="match status" value="1"/>
</dbReference>
<sequence length="533" mass="56683">MTRDLLIRGARIIDGSGAPWFLGDVRVAQGRIAAVGAQLPTDGAQVLDADGRYLAPGFIDAHTHDDLMFLREPERLEKAIQGVTTIVVGNCSFSLYPRAAASVDALRGHFGALLGETAEAETFGDFAAYKEALEANGIALNLVSLVGHGALRIAVMGYDERAPTAAELSQMRRLLARDLAAGAAGLSLGLVYPPSAFANTAELVALAETVAEHHGVLAAHVRSYEASLIPAVDEFLDLLKRSGTAGLLSHLQAAGKPNWGGVGRAIKRLEAARADGIDVSFDMYPYPAGSSTILQLLPPTAQSGGIDALIGRLKDPVERAGLRQAVEEGDGRNGTWPSKVKLIGWNNVRIAGVELPELKRFEGKAMDAAAAEAGLEPFDFLADLVTRDQGRTTIVMFQLGEADLRAAFTHPLHMVGSDSLPRPGTRPHPRAYGTFPRVLGKLSRDEGWLGLEDAVRRMTSIAAQRFGLMDRGLVRPGLAADLVLFEPDLADLASFDSPTELASGIDRVWVAGETILADGKPTGLRPGRVLGRH</sequence>
<keyword evidence="3" id="KW-1185">Reference proteome</keyword>
<reference evidence="2" key="1">
    <citation type="journal article" date="2014" name="Int. J. Syst. Evol. Microbiol.">
        <title>Complete genome sequence of Corynebacterium casei LMG S-19264T (=DSM 44701T), isolated from a smear-ripened cheese.</title>
        <authorList>
            <consortium name="US DOE Joint Genome Institute (JGI-PGF)"/>
            <person name="Walter F."/>
            <person name="Albersmeier A."/>
            <person name="Kalinowski J."/>
            <person name="Ruckert C."/>
        </authorList>
    </citation>
    <scope>NUCLEOTIDE SEQUENCE</scope>
    <source>
        <strain evidence="2">CGMCC 1.15725</strain>
    </source>
</reference>
<dbReference type="InterPro" id="IPR013108">
    <property type="entry name" value="Amidohydro_3"/>
</dbReference>
<dbReference type="Gene3D" id="3.30.1490.130">
    <property type="entry name" value="D-aminoacylase. Domain 3"/>
    <property type="match status" value="1"/>
</dbReference>
<dbReference type="InterPro" id="IPR011059">
    <property type="entry name" value="Metal-dep_hydrolase_composite"/>
</dbReference>
<evidence type="ECO:0000313" key="2">
    <source>
        <dbReference type="EMBL" id="GGF10027.1"/>
    </source>
</evidence>
<name>A0A8J2YSR2_9PROT</name>
<dbReference type="Gene3D" id="3.20.20.140">
    <property type="entry name" value="Metal-dependent hydrolases"/>
    <property type="match status" value="1"/>
</dbReference>
<evidence type="ECO:0000259" key="1">
    <source>
        <dbReference type="Pfam" id="PF07969"/>
    </source>
</evidence>
<dbReference type="CDD" id="cd01297">
    <property type="entry name" value="D-aminoacylase"/>
    <property type="match status" value="1"/>
</dbReference>
<dbReference type="EMBL" id="BMJQ01000003">
    <property type="protein sequence ID" value="GGF10027.1"/>
    <property type="molecule type" value="Genomic_DNA"/>
</dbReference>
<gene>
    <name evidence="2" type="ORF">GCM10011611_14470</name>
</gene>
<feature type="domain" description="Amidohydrolase 3" evidence="1">
    <location>
        <begin position="45"/>
        <end position="203"/>
    </location>
</feature>
<dbReference type="SUPFAM" id="SSF51338">
    <property type="entry name" value="Composite domain of metallo-dependent hydrolases"/>
    <property type="match status" value="1"/>
</dbReference>
<dbReference type="PANTHER" id="PTHR11647">
    <property type="entry name" value="HYDRANTOINASE/DIHYDROPYRIMIDINASE FAMILY MEMBER"/>
    <property type="match status" value="1"/>
</dbReference>
<dbReference type="InterPro" id="IPR032466">
    <property type="entry name" value="Metal_Hydrolase"/>
</dbReference>
<organism evidence="2 3">
    <name type="scientific">Aliidongia dinghuensis</name>
    <dbReference type="NCBI Taxonomy" id="1867774"/>
    <lineage>
        <taxon>Bacteria</taxon>
        <taxon>Pseudomonadati</taxon>
        <taxon>Pseudomonadota</taxon>
        <taxon>Alphaproteobacteria</taxon>
        <taxon>Rhodospirillales</taxon>
        <taxon>Dongiaceae</taxon>
        <taxon>Aliidongia</taxon>
    </lineage>
</organism>
<reference evidence="2" key="2">
    <citation type="submission" date="2020-09" db="EMBL/GenBank/DDBJ databases">
        <authorList>
            <person name="Sun Q."/>
            <person name="Zhou Y."/>
        </authorList>
    </citation>
    <scope>NUCLEOTIDE SEQUENCE</scope>
    <source>
        <strain evidence="2">CGMCC 1.15725</strain>
    </source>
</reference>
<dbReference type="GO" id="GO:0016812">
    <property type="term" value="F:hydrolase activity, acting on carbon-nitrogen (but not peptide) bonds, in cyclic amides"/>
    <property type="evidence" value="ECO:0007669"/>
    <property type="project" value="TreeGrafter"/>
</dbReference>